<organism evidence="1 2">
    <name type="scientific">Haematococcus lacustris</name>
    <name type="common">Green alga</name>
    <name type="synonym">Haematococcus pluvialis</name>
    <dbReference type="NCBI Taxonomy" id="44745"/>
    <lineage>
        <taxon>Eukaryota</taxon>
        <taxon>Viridiplantae</taxon>
        <taxon>Chlorophyta</taxon>
        <taxon>core chlorophytes</taxon>
        <taxon>Chlorophyceae</taxon>
        <taxon>CS clade</taxon>
        <taxon>Chlamydomonadales</taxon>
        <taxon>Haematococcaceae</taxon>
        <taxon>Haematococcus</taxon>
    </lineage>
</organism>
<reference evidence="1 2" key="1">
    <citation type="submission" date="2020-02" db="EMBL/GenBank/DDBJ databases">
        <title>Draft genome sequence of Haematococcus lacustris strain NIES-144.</title>
        <authorList>
            <person name="Morimoto D."/>
            <person name="Nakagawa S."/>
            <person name="Yoshida T."/>
            <person name="Sawayama S."/>
        </authorList>
    </citation>
    <scope>NUCLEOTIDE SEQUENCE [LARGE SCALE GENOMIC DNA]</scope>
    <source>
        <strain evidence="1 2">NIES-144</strain>
    </source>
</reference>
<name>A0A699ZLH1_HAELA</name>
<accession>A0A699ZLH1</accession>
<gene>
    <name evidence="1" type="ORF">HaLaN_20636</name>
</gene>
<dbReference type="Proteomes" id="UP000485058">
    <property type="component" value="Unassembled WGS sequence"/>
</dbReference>
<keyword evidence="2" id="KW-1185">Reference proteome</keyword>
<sequence length="81" mass="8706">MEAHGAELPLHGRMPFCRFQCEERSAAWTLFDAFGRPVTAACVLGLSRLVVLAEMRQLVAACVDSDDALRRAGCVGAILSA</sequence>
<evidence type="ECO:0000313" key="1">
    <source>
        <dbReference type="EMBL" id="GFH23081.1"/>
    </source>
</evidence>
<comment type="caution">
    <text evidence="1">The sequence shown here is derived from an EMBL/GenBank/DDBJ whole genome shotgun (WGS) entry which is preliminary data.</text>
</comment>
<evidence type="ECO:0000313" key="2">
    <source>
        <dbReference type="Proteomes" id="UP000485058"/>
    </source>
</evidence>
<protein>
    <submittedName>
        <fullName evidence="1">Uncharacterized protein</fullName>
    </submittedName>
</protein>
<dbReference type="EMBL" id="BLLF01002188">
    <property type="protein sequence ID" value="GFH23081.1"/>
    <property type="molecule type" value="Genomic_DNA"/>
</dbReference>
<proteinExistence type="predicted"/>
<dbReference type="AlphaFoldDB" id="A0A699ZLH1"/>